<dbReference type="Gene3D" id="3.40.1080.10">
    <property type="entry name" value="Glutaconate Coenzyme A-transferase"/>
    <property type="match status" value="1"/>
</dbReference>
<feature type="domain" description="Acetyl-CoA hydrolase/transferase C-terminal" evidence="3">
    <location>
        <begin position="334"/>
        <end position="470"/>
    </location>
</feature>
<dbReference type="InterPro" id="IPR037171">
    <property type="entry name" value="NagB/RpiA_transferase-like"/>
</dbReference>
<dbReference type="InterPro" id="IPR026888">
    <property type="entry name" value="AcetylCoA_hyd_C"/>
</dbReference>
<protein>
    <submittedName>
        <fullName evidence="4">Acetyl-CoA hydrolase/transferase family protein</fullName>
    </submittedName>
</protein>
<sequence>MKAGSRIANAAFAKKLCTAEDAAAMIGNGDNVGMSGFTGAGYPKAVPTALAERITASANTGNPIRIGMWTGASTAPELDGALAAVDGIELRLPYQSDPVSRAKINAGHMEYIDVHLSHVGQMVWQNFLGHLDVALVEVAGITPDGDLIPSSSVGNNKTWLDLADRVILEVNSWQSQDLTGMHDIYYGTALPPNRVPIPLVAPGDRIGVPYLRCPADKVIAVVQTHAPDRNTPFKAPDATSQRIADHVMDFFGAEVSLGRIPSTLLPLQSGVGNVPNAVLADLQHGPFDHLTAYTEVIQDGMLALIDSGKLDVVSATAFSLSSDAVERFNSNARDYRDKIVLRPQEISNHPEVVRRLGVIAMNSMIEADIYGNVNSTHLMGSQIMNGIGGSGDFARNGYLSIFITPSTAKDGAISAIVPMVSHVDHTEHDVDVIVTEQGLADLRGLSPKQRAQRIIDRCAHPDFRPVLQDYLDRAMQSGYGRHTPHVLDEALSWHTRYLTTGTMRA</sequence>
<proteinExistence type="inferred from homology"/>
<dbReference type="Proteomes" id="UP001299596">
    <property type="component" value="Unassembled WGS sequence"/>
</dbReference>
<reference evidence="4 5" key="1">
    <citation type="submission" date="2023-12" db="EMBL/GenBank/DDBJ databases">
        <title>Description of new species of Mycobacterium terrae complex isolated from sewage at the Sao Paulo Zoological Park Foundation in Brazil.</title>
        <authorList>
            <person name="Romagnoli C.L."/>
            <person name="Conceicao E.C."/>
            <person name="Machado E."/>
            <person name="Barreto L.B.P.F."/>
            <person name="Sharma A."/>
            <person name="Silva N.M."/>
            <person name="Marques L.E."/>
            <person name="Juliana M.A."/>
            <person name="Lourenco M.C.S."/>
            <person name="Digiampietri L.A."/>
            <person name="Suffys P.N."/>
            <person name="Viana-Niero C."/>
        </authorList>
    </citation>
    <scope>NUCLEOTIDE SEQUENCE [LARGE SCALE GENOMIC DNA]</scope>
    <source>
        <strain evidence="4 5">MYC098</strain>
    </source>
</reference>
<evidence type="ECO:0000259" key="2">
    <source>
        <dbReference type="Pfam" id="PF02550"/>
    </source>
</evidence>
<evidence type="ECO:0000259" key="3">
    <source>
        <dbReference type="Pfam" id="PF13336"/>
    </source>
</evidence>
<organism evidence="4 5">
    <name type="scientific">[Mycobacterium] crassicus</name>
    <dbReference type="NCBI Taxonomy" id="2872309"/>
    <lineage>
        <taxon>Bacteria</taxon>
        <taxon>Bacillati</taxon>
        <taxon>Actinomycetota</taxon>
        <taxon>Actinomycetes</taxon>
        <taxon>Mycobacteriales</taxon>
        <taxon>Mycobacteriaceae</taxon>
        <taxon>Mycolicibacter</taxon>
    </lineage>
</organism>
<dbReference type="InterPro" id="IPR017821">
    <property type="entry name" value="Succinate_CoA_transferase"/>
</dbReference>
<keyword evidence="5" id="KW-1185">Reference proteome</keyword>
<name>A0ABU5XCC7_9MYCO</name>
<evidence type="ECO:0000313" key="4">
    <source>
        <dbReference type="EMBL" id="MEB3019943.1"/>
    </source>
</evidence>
<dbReference type="NCBIfam" id="TIGR03458">
    <property type="entry name" value="YgfH_subfam"/>
    <property type="match status" value="1"/>
</dbReference>
<dbReference type="Gene3D" id="3.30.750.70">
    <property type="entry name" value="4-hydroxybutyrate coenzyme like domains"/>
    <property type="match status" value="1"/>
</dbReference>
<dbReference type="Pfam" id="PF02550">
    <property type="entry name" value="AcetylCoA_hydro"/>
    <property type="match status" value="1"/>
</dbReference>
<evidence type="ECO:0000256" key="1">
    <source>
        <dbReference type="ARBA" id="ARBA00009632"/>
    </source>
</evidence>
<dbReference type="Pfam" id="PF13336">
    <property type="entry name" value="AcetylCoA_hyd_C"/>
    <property type="match status" value="1"/>
</dbReference>
<evidence type="ECO:0000313" key="5">
    <source>
        <dbReference type="Proteomes" id="UP001299596"/>
    </source>
</evidence>
<dbReference type="EMBL" id="JAYJJR010000001">
    <property type="protein sequence ID" value="MEB3019943.1"/>
    <property type="molecule type" value="Genomic_DNA"/>
</dbReference>
<dbReference type="InterPro" id="IPR038460">
    <property type="entry name" value="AcetylCoA_hyd_C_sf"/>
</dbReference>
<comment type="caution">
    <text evidence="4">The sequence shown here is derived from an EMBL/GenBank/DDBJ whole genome shotgun (WGS) entry which is preliminary data.</text>
</comment>
<comment type="similarity">
    <text evidence="1">Belongs to the acetyl-CoA hydrolase/transferase family.</text>
</comment>
<dbReference type="GO" id="GO:0016787">
    <property type="term" value="F:hydrolase activity"/>
    <property type="evidence" value="ECO:0007669"/>
    <property type="project" value="UniProtKB-KW"/>
</dbReference>
<accession>A0ABU5XCC7</accession>
<dbReference type="SUPFAM" id="SSF100950">
    <property type="entry name" value="NagB/RpiA/CoA transferase-like"/>
    <property type="match status" value="2"/>
</dbReference>
<dbReference type="RefSeq" id="WP_225404516.1">
    <property type="nucleotide sequence ID" value="NZ_JAYJJR010000001.1"/>
</dbReference>
<dbReference type="InterPro" id="IPR046433">
    <property type="entry name" value="ActCoA_hydro"/>
</dbReference>
<feature type="domain" description="Acetyl-CoA hydrolase/transferase N-terminal" evidence="2">
    <location>
        <begin position="10"/>
        <end position="172"/>
    </location>
</feature>
<keyword evidence="4" id="KW-0378">Hydrolase</keyword>
<dbReference type="PANTHER" id="PTHR43609:SF1">
    <property type="entry name" value="ACETYL-COA HYDROLASE"/>
    <property type="match status" value="1"/>
</dbReference>
<dbReference type="InterPro" id="IPR003702">
    <property type="entry name" value="ActCoA_hydro_N"/>
</dbReference>
<gene>
    <name evidence="4" type="ORF">K6T79_02655</name>
</gene>
<dbReference type="Gene3D" id="3.40.1080.20">
    <property type="entry name" value="Acetyl-CoA hydrolase/transferase C-terminal domain"/>
    <property type="match status" value="1"/>
</dbReference>
<dbReference type="PANTHER" id="PTHR43609">
    <property type="entry name" value="ACETYL-COA HYDROLASE"/>
    <property type="match status" value="1"/>
</dbReference>